<dbReference type="GO" id="GO:0005886">
    <property type="term" value="C:plasma membrane"/>
    <property type="evidence" value="ECO:0007669"/>
    <property type="project" value="UniProtKB-SubCell"/>
</dbReference>
<feature type="compositionally biased region" description="Pro residues" evidence="8">
    <location>
        <begin position="25"/>
        <end position="35"/>
    </location>
</feature>
<feature type="transmembrane region" description="Helical" evidence="9">
    <location>
        <begin position="70"/>
        <end position="89"/>
    </location>
</feature>
<dbReference type="GO" id="GO:0055085">
    <property type="term" value="P:transmembrane transport"/>
    <property type="evidence" value="ECO:0007669"/>
    <property type="project" value="TreeGrafter"/>
</dbReference>
<evidence type="ECO:0000256" key="5">
    <source>
        <dbReference type="ARBA" id="ARBA00022692"/>
    </source>
</evidence>
<feature type="transmembrane region" description="Helical" evidence="9">
    <location>
        <begin position="304"/>
        <end position="328"/>
    </location>
</feature>
<accession>A0A4Y3KW12</accession>
<organism evidence="10 11">
    <name type="scientific">Cellulomonas cellasea</name>
    <dbReference type="NCBI Taxonomy" id="43670"/>
    <lineage>
        <taxon>Bacteria</taxon>
        <taxon>Bacillati</taxon>
        <taxon>Actinomycetota</taxon>
        <taxon>Actinomycetes</taxon>
        <taxon>Micrococcales</taxon>
        <taxon>Cellulomonadaceae</taxon>
        <taxon>Cellulomonas</taxon>
    </lineage>
</organism>
<dbReference type="PANTHER" id="PTHR21716:SF53">
    <property type="entry name" value="PERMEASE PERM-RELATED"/>
    <property type="match status" value="1"/>
</dbReference>
<evidence type="ECO:0000256" key="1">
    <source>
        <dbReference type="ARBA" id="ARBA00004651"/>
    </source>
</evidence>
<feature type="transmembrane region" description="Helical" evidence="9">
    <location>
        <begin position="101"/>
        <end position="121"/>
    </location>
</feature>
<evidence type="ECO:0000313" key="11">
    <source>
        <dbReference type="Proteomes" id="UP000317046"/>
    </source>
</evidence>
<evidence type="ECO:0000256" key="9">
    <source>
        <dbReference type="SAM" id="Phobius"/>
    </source>
</evidence>
<name>A0A4Y3KW12_9CELL</name>
<gene>
    <name evidence="10" type="ORF">CCE01nite_09970</name>
</gene>
<dbReference type="PANTHER" id="PTHR21716">
    <property type="entry name" value="TRANSMEMBRANE PROTEIN"/>
    <property type="match status" value="1"/>
</dbReference>
<feature type="transmembrane region" description="Helical" evidence="9">
    <location>
        <begin position="44"/>
        <end position="63"/>
    </location>
</feature>
<proteinExistence type="inferred from homology"/>
<evidence type="ECO:0000256" key="3">
    <source>
        <dbReference type="ARBA" id="ARBA00022448"/>
    </source>
</evidence>
<evidence type="ECO:0000256" key="6">
    <source>
        <dbReference type="ARBA" id="ARBA00022989"/>
    </source>
</evidence>
<dbReference type="Pfam" id="PF01594">
    <property type="entry name" value="AI-2E_transport"/>
    <property type="match status" value="1"/>
</dbReference>
<keyword evidence="7 9" id="KW-0472">Membrane</keyword>
<comment type="caution">
    <text evidence="10">The sequence shown here is derived from an EMBL/GenBank/DDBJ whole genome shotgun (WGS) entry which is preliminary data.</text>
</comment>
<protein>
    <submittedName>
        <fullName evidence="10">AI-2E family transporter</fullName>
    </submittedName>
</protein>
<evidence type="ECO:0000256" key="8">
    <source>
        <dbReference type="SAM" id="MobiDB-lite"/>
    </source>
</evidence>
<feature type="transmembrane region" description="Helical" evidence="9">
    <location>
        <begin position="340"/>
        <end position="369"/>
    </location>
</feature>
<dbReference type="Proteomes" id="UP000317046">
    <property type="component" value="Unassembled WGS sequence"/>
</dbReference>
<comment type="similarity">
    <text evidence="2">Belongs to the autoinducer-2 exporter (AI-2E) (TC 2.A.86) family.</text>
</comment>
<reference evidence="10" key="1">
    <citation type="submission" date="2019-06" db="EMBL/GenBank/DDBJ databases">
        <title>Whole genome shotgun sequence of Cellulomonas cellasea NBRC 3753.</title>
        <authorList>
            <person name="Hosoyama A."/>
            <person name="Uohara A."/>
            <person name="Ohji S."/>
            <person name="Ichikawa N."/>
        </authorList>
    </citation>
    <scope>NUCLEOTIDE SEQUENCE [LARGE SCALE GENOMIC DNA]</scope>
    <source>
        <strain evidence="10">NBRC 3753</strain>
    </source>
</reference>
<evidence type="ECO:0000256" key="2">
    <source>
        <dbReference type="ARBA" id="ARBA00009773"/>
    </source>
</evidence>
<keyword evidence="4" id="KW-1003">Cell membrane</keyword>
<feature type="transmembrane region" description="Helical" evidence="9">
    <location>
        <begin position="274"/>
        <end position="298"/>
    </location>
</feature>
<evidence type="ECO:0000313" key="10">
    <source>
        <dbReference type="EMBL" id="GEA87048.1"/>
    </source>
</evidence>
<feature type="transmembrane region" description="Helical" evidence="9">
    <location>
        <begin position="240"/>
        <end position="262"/>
    </location>
</feature>
<dbReference type="InterPro" id="IPR002549">
    <property type="entry name" value="AI-2E-like"/>
</dbReference>
<feature type="region of interest" description="Disordered" evidence="8">
    <location>
        <begin position="1"/>
        <end position="40"/>
    </location>
</feature>
<dbReference type="EMBL" id="BJLR01000009">
    <property type="protein sequence ID" value="GEA87048.1"/>
    <property type="molecule type" value="Genomic_DNA"/>
</dbReference>
<comment type="subcellular location">
    <subcellularLocation>
        <location evidence="1">Cell membrane</location>
        <topology evidence="1">Multi-pass membrane protein</topology>
    </subcellularLocation>
</comment>
<evidence type="ECO:0000256" key="4">
    <source>
        <dbReference type="ARBA" id="ARBA00022475"/>
    </source>
</evidence>
<dbReference type="RefSeq" id="WP_141372036.1">
    <property type="nucleotide sequence ID" value="NZ_BJLR01000009.1"/>
</dbReference>
<keyword evidence="11" id="KW-1185">Reference proteome</keyword>
<sequence>MNAFRRRPGRAASPAALATTVPSPTHRPAPPPPTGPWQDGLGRAAIRSAQTLLLLALASVLVWGLTQVKLLVIPVLIAAILAAAFSPLVRLFRRWGWPRALATWAALLLGLGTLGVVLWLVGRGIRKEWPTLVEEAERGLGELEKFLLQGPLGITEEQIASARESLTAALTSDQVQSGAITGATAAAEGVAGLLLGVVVLFFLMKDGRSIYGFLIRPLSEERQARAWRVGNRSVGVLGGYVRGTAIVALVDAVVIGAALVILRVPLALPLATIVFLGAFVPLIGATVAGILATLVALVTNGPTTALIVLVVVIAVNQLEGDLLAPVVIGRALALHPLAILLALTAGTILSGIIGALLAVPITAVAWAAITEWRATGDDGTAPLPARGRGLRKPSSA</sequence>
<evidence type="ECO:0000256" key="7">
    <source>
        <dbReference type="ARBA" id="ARBA00023136"/>
    </source>
</evidence>
<keyword evidence="6 9" id="KW-1133">Transmembrane helix</keyword>
<keyword evidence="3" id="KW-0813">Transport</keyword>
<feature type="compositionally biased region" description="Low complexity" evidence="8">
    <location>
        <begin position="10"/>
        <end position="24"/>
    </location>
</feature>
<feature type="transmembrane region" description="Helical" evidence="9">
    <location>
        <begin position="185"/>
        <end position="204"/>
    </location>
</feature>
<keyword evidence="5 9" id="KW-0812">Transmembrane</keyword>
<dbReference type="AlphaFoldDB" id="A0A4Y3KW12"/>